<reference evidence="2 3" key="1">
    <citation type="journal article" date="2023" name="G3 (Bethesda)">
        <title>A chromosome-length genome assembly and annotation of blackberry (Rubus argutus, cv. 'Hillquist').</title>
        <authorList>
            <person name="Bruna T."/>
            <person name="Aryal R."/>
            <person name="Dudchenko O."/>
            <person name="Sargent D.J."/>
            <person name="Mead D."/>
            <person name="Buti M."/>
            <person name="Cavallini A."/>
            <person name="Hytonen T."/>
            <person name="Andres J."/>
            <person name="Pham M."/>
            <person name="Weisz D."/>
            <person name="Mascagni F."/>
            <person name="Usai G."/>
            <person name="Natali L."/>
            <person name="Bassil N."/>
            <person name="Fernandez G.E."/>
            <person name="Lomsadze A."/>
            <person name="Armour M."/>
            <person name="Olukolu B."/>
            <person name="Poorten T."/>
            <person name="Britton C."/>
            <person name="Davik J."/>
            <person name="Ashrafi H."/>
            <person name="Aiden E.L."/>
            <person name="Borodovsky M."/>
            <person name="Worthington M."/>
        </authorList>
    </citation>
    <scope>NUCLEOTIDE SEQUENCE [LARGE SCALE GENOMIC DNA]</scope>
    <source>
        <strain evidence="2">PI 553951</strain>
    </source>
</reference>
<protein>
    <submittedName>
        <fullName evidence="2">Uncharacterized protein</fullName>
    </submittedName>
</protein>
<sequence>MLSADGDKPADNTVDSGREGSVAKPTTHETEERPNLFIFCIANIFIPLRLHYRKKCPGMLLSKEGRSWRHHSMAVGMPPSLIPNGVGIHSNGHVNGVVGPWFNHS</sequence>
<dbReference type="EMBL" id="JBEDUW010000002">
    <property type="protein sequence ID" value="KAK9942827.1"/>
    <property type="molecule type" value="Genomic_DNA"/>
</dbReference>
<keyword evidence="3" id="KW-1185">Reference proteome</keyword>
<proteinExistence type="predicted"/>
<name>A0AAW1Y519_RUBAR</name>
<dbReference type="Proteomes" id="UP001457282">
    <property type="component" value="Unassembled WGS sequence"/>
</dbReference>
<accession>A0AAW1Y519</accession>
<dbReference type="AlphaFoldDB" id="A0AAW1Y519"/>
<feature type="region of interest" description="Disordered" evidence="1">
    <location>
        <begin position="1"/>
        <end position="30"/>
    </location>
</feature>
<comment type="caution">
    <text evidence="2">The sequence shown here is derived from an EMBL/GenBank/DDBJ whole genome shotgun (WGS) entry which is preliminary data.</text>
</comment>
<evidence type="ECO:0000256" key="1">
    <source>
        <dbReference type="SAM" id="MobiDB-lite"/>
    </source>
</evidence>
<evidence type="ECO:0000313" key="2">
    <source>
        <dbReference type="EMBL" id="KAK9942827.1"/>
    </source>
</evidence>
<feature type="compositionally biased region" description="Basic and acidic residues" evidence="1">
    <location>
        <begin position="1"/>
        <end position="10"/>
    </location>
</feature>
<gene>
    <name evidence="2" type="ORF">M0R45_008475</name>
</gene>
<organism evidence="2 3">
    <name type="scientific">Rubus argutus</name>
    <name type="common">Southern blackberry</name>
    <dbReference type="NCBI Taxonomy" id="59490"/>
    <lineage>
        <taxon>Eukaryota</taxon>
        <taxon>Viridiplantae</taxon>
        <taxon>Streptophyta</taxon>
        <taxon>Embryophyta</taxon>
        <taxon>Tracheophyta</taxon>
        <taxon>Spermatophyta</taxon>
        <taxon>Magnoliopsida</taxon>
        <taxon>eudicotyledons</taxon>
        <taxon>Gunneridae</taxon>
        <taxon>Pentapetalae</taxon>
        <taxon>rosids</taxon>
        <taxon>fabids</taxon>
        <taxon>Rosales</taxon>
        <taxon>Rosaceae</taxon>
        <taxon>Rosoideae</taxon>
        <taxon>Rosoideae incertae sedis</taxon>
        <taxon>Rubus</taxon>
    </lineage>
</organism>
<evidence type="ECO:0000313" key="3">
    <source>
        <dbReference type="Proteomes" id="UP001457282"/>
    </source>
</evidence>